<dbReference type="PANTHER" id="PTHR33383:SF1">
    <property type="entry name" value="MEMBRANE PROTEIN INSERTION EFFICIENCY FACTOR-RELATED"/>
    <property type="match status" value="1"/>
</dbReference>
<comment type="subcellular location">
    <subcellularLocation>
        <location evidence="1">Cell membrane</location>
        <topology evidence="1">Peripheral membrane protein</topology>
        <orientation evidence="1">Cytoplasmic side</orientation>
    </subcellularLocation>
</comment>
<gene>
    <name evidence="2" type="primary">yidD</name>
    <name evidence="2" type="ORF">IPO85_03415</name>
</gene>
<dbReference type="Pfam" id="PF01809">
    <property type="entry name" value="YidD"/>
    <property type="match status" value="1"/>
</dbReference>
<keyword evidence="1" id="KW-0472">Membrane</keyword>
<dbReference type="HAMAP" id="MF_00386">
    <property type="entry name" value="UPF0161_YidD"/>
    <property type="match status" value="1"/>
</dbReference>
<dbReference type="InterPro" id="IPR002696">
    <property type="entry name" value="Membr_insert_effic_factor_YidD"/>
</dbReference>
<organism evidence="2 3">
    <name type="scientific">Candidatus Defluviibacterium haderslevense</name>
    <dbReference type="NCBI Taxonomy" id="2981993"/>
    <lineage>
        <taxon>Bacteria</taxon>
        <taxon>Pseudomonadati</taxon>
        <taxon>Bacteroidota</taxon>
        <taxon>Saprospiria</taxon>
        <taxon>Saprospirales</taxon>
        <taxon>Saprospiraceae</taxon>
        <taxon>Candidatus Defluviibacterium</taxon>
    </lineage>
</organism>
<protein>
    <recommendedName>
        <fullName evidence="1">Putative membrane protein insertion efficiency factor</fullName>
    </recommendedName>
</protein>
<sequence length="76" mass="9006">MKWFNYIIIFPIRVYQIFISPILGKNCRFNPTCSNYMIQAVNEWGIFYGFYLGIRRITKCHPWGGTGDDPIPKKKK</sequence>
<reference evidence="2 3" key="1">
    <citation type="submission" date="2020-10" db="EMBL/GenBank/DDBJ databases">
        <title>Connecting structure to function with the recovery of over 1000 high-quality activated sludge metagenome-assembled genomes encoding full-length rRNA genes using long-read sequencing.</title>
        <authorList>
            <person name="Singleton C.M."/>
            <person name="Petriglieri F."/>
            <person name="Kristensen J.M."/>
            <person name="Kirkegaard R.H."/>
            <person name="Michaelsen T.Y."/>
            <person name="Andersen M.H."/>
            <person name="Karst S.M."/>
            <person name="Dueholm M.S."/>
            <person name="Nielsen P.H."/>
            <person name="Albertsen M."/>
        </authorList>
    </citation>
    <scope>NUCLEOTIDE SEQUENCE [LARGE SCALE GENOMIC DNA]</scope>
    <source>
        <strain evidence="2">Ribe_18-Q3-R11-54_BAT3C.373</strain>
    </source>
</reference>
<dbReference type="NCBIfam" id="TIGR00278">
    <property type="entry name" value="membrane protein insertion efficiency factor YidD"/>
    <property type="match status" value="1"/>
</dbReference>
<evidence type="ECO:0000313" key="2">
    <source>
        <dbReference type="EMBL" id="MBK9716564.1"/>
    </source>
</evidence>
<accession>A0A9D7S716</accession>
<keyword evidence="1" id="KW-1003">Cell membrane</keyword>
<proteinExistence type="inferred from homology"/>
<comment type="function">
    <text evidence="1">Could be involved in insertion of integral membrane proteins into the membrane.</text>
</comment>
<name>A0A9D7S716_9BACT</name>
<dbReference type="EMBL" id="JADKFW010000004">
    <property type="protein sequence ID" value="MBK9716564.1"/>
    <property type="molecule type" value="Genomic_DNA"/>
</dbReference>
<evidence type="ECO:0000313" key="3">
    <source>
        <dbReference type="Proteomes" id="UP000808349"/>
    </source>
</evidence>
<dbReference type="AlphaFoldDB" id="A0A9D7S716"/>
<dbReference type="PANTHER" id="PTHR33383">
    <property type="entry name" value="MEMBRANE PROTEIN INSERTION EFFICIENCY FACTOR-RELATED"/>
    <property type="match status" value="1"/>
</dbReference>
<comment type="similarity">
    <text evidence="1">Belongs to the UPF0161 family.</text>
</comment>
<dbReference type="Proteomes" id="UP000808349">
    <property type="component" value="Unassembled WGS sequence"/>
</dbReference>
<evidence type="ECO:0000256" key="1">
    <source>
        <dbReference type="HAMAP-Rule" id="MF_00386"/>
    </source>
</evidence>
<dbReference type="SMART" id="SM01234">
    <property type="entry name" value="Haemolytic"/>
    <property type="match status" value="1"/>
</dbReference>
<dbReference type="GO" id="GO:0005886">
    <property type="term" value="C:plasma membrane"/>
    <property type="evidence" value="ECO:0007669"/>
    <property type="project" value="UniProtKB-SubCell"/>
</dbReference>
<comment type="caution">
    <text evidence="2">The sequence shown here is derived from an EMBL/GenBank/DDBJ whole genome shotgun (WGS) entry which is preliminary data.</text>
</comment>